<dbReference type="EC" id="2.7.7.19" evidence="11"/>
<keyword evidence="4 11" id="KW-0548">Nucleotidyltransferase</keyword>
<dbReference type="PANTHER" id="PTHR46173:SF1">
    <property type="entry name" value="CCA TRNA NUCLEOTIDYLTRANSFERASE 1, MITOCHONDRIAL"/>
    <property type="match status" value="1"/>
</dbReference>
<feature type="domain" description="tRNA nucleotidyltransferase/poly(A) polymerase RNA and SrmB- binding" evidence="10">
    <location>
        <begin position="176"/>
        <end position="236"/>
    </location>
</feature>
<feature type="domain" description="Poly A polymerase head" evidence="9">
    <location>
        <begin position="27"/>
        <end position="149"/>
    </location>
</feature>
<dbReference type="EMBL" id="CP036275">
    <property type="protein sequence ID" value="QDU36653.1"/>
    <property type="molecule type" value="Genomic_DNA"/>
</dbReference>
<dbReference type="PANTHER" id="PTHR46173">
    <property type="entry name" value="CCA TRNA NUCLEOTIDYLTRANSFERASE 1, MITOCHONDRIAL"/>
    <property type="match status" value="1"/>
</dbReference>
<dbReference type="GO" id="GO:0000049">
    <property type="term" value="F:tRNA binding"/>
    <property type="evidence" value="ECO:0007669"/>
    <property type="project" value="TreeGrafter"/>
</dbReference>
<evidence type="ECO:0000259" key="9">
    <source>
        <dbReference type="Pfam" id="PF01743"/>
    </source>
</evidence>
<dbReference type="GO" id="GO:0046872">
    <property type="term" value="F:metal ion binding"/>
    <property type="evidence" value="ECO:0007669"/>
    <property type="project" value="UniProtKB-KW"/>
</dbReference>
<dbReference type="GO" id="GO:0000166">
    <property type="term" value="F:nucleotide binding"/>
    <property type="evidence" value="ECO:0007669"/>
    <property type="project" value="UniProtKB-KW"/>
</dbReference>
<dbReference type="RefSeq" id="WP_197444083.1">
    <property type="nucleotide sequence ID" value="NZ_CP036275.1"/>
</dbReference>
<keyword evidence="6" id="KW-0547">Nucleotide-binding</keyword>
<reference evidence="11 12" key="1">
    <citation type="submission" date="2019-02" db="EMBL/GenBank/DDBJ databases">
        <title>Deep-cultivation of Planctomycetes and their phenomic and genomic characterization uncovers novel biology.</title>
        <authorList>
            <person name="Wiegand S."/>
            <person name="Jogler M."/>
            <person name="Boedeker C."/>
            <person name="Pinto D."/>
            <person name="Vollmers J."/>
            <person name="Rivas-Marin E."/>
            <person name="Kohn T."/>
            <person name="Peeters S.H."/>
            <person name="Heuer A."/>
            <person name="Rast P."/>
            <person name="Oberbeckmann S."/>
            <person name="Bunk B."/>
            <person name="Jeske O."/>
            <person name="Meyerdierks A."/>
            <person name="Storesund J.E."/>
            <person name="Kallscheuer N."/>
            <person name="Luecker S."/>
            <person name="Lage O.M."/>
            <person name="Pohl T."/>
            <person name="Merkel B.J."/>
            <person name="Hornburger P."/>
            <person name="Mueller R.-W."/>
            <person name="Bruemmer F."/>
            <person name="Labrenz M."/>
            <person name="Spormann A.M."/>
            <person name="Op den Camp H."/>
            <person name="Overmann J."/>
            <person name="Amann R."/>
            <person name="Jetten M.S.M."/>
            <person name="Mascher T."/>
            <person name="Medema M.H."/>
            <person name="Devos D.P."/>
            <person name="Kaster A.-K."/>
            <person name="Ovreas L."/>
            <person name="Rohde M."/>
            <person name="Galperin M.Y."/>
            <person name="Jogler C."/>
        </authorList>
    </citation>
    <scope>NUCLEOTIDE SEQUENCE [LARGE SCALE GENOMIC DNA]</scope>
    <source>
        <strain evidence="11 12">Mal4</strain>
    </source>
</reference>
<comment type="similarity">
    <text evidence="8">Belongs to the tRNA nucleotidyltransferase/poly(A) polymerase family.</text>
</comment>
<dbReference type="CDD" id="cd05398">
    <property type="entry name" value="NT_ClassII-CCAase"/>
    <property type="match status" value="1"/>
</dbReference>
<dbReference type="Pfam" id="PF01743">
    <property type="entry name" value="PolyA_pol"/>
    <property type="match status" value="1"/>
</dbReference>
<dbReference type="PROSITE" id="PS51257">
    <property type="entry name" value="PROKAR_LIPOPROTEIN"/>
    <property type="match status" value="1"/>
</dbReference>
<accession>A0A517Z2F0</accession>
<evidence type="ECO:0000259" key="10">
    <source>
        <dbReference type="Pfam" id="PF12627"/>
    </source>
</evidence>
<proteinExistence type="inferred from homology"/>
<evidence type="ECO:0000256" key="1">
    <source>
        <dbReference type="ARBA" id="ARBA00001946"/>
    </source>
</evidence>
<dbReference type="GO" id="GO:1990817">
    <property type="term" value="F:poly(A) RNA polymerase activity"/>
    <property type="evidence" value="ECO:0007669"/>
    <property type="project" value="UniProtKB-EC"/>
</dbReference>
<organism evidence="11 12">
    <name type="scientific">Maioricimonas rarisocia</name>
    <dbReference type="NCBI Taxonomy" id="2528026"/>
    <lineage>
        <taxon>Bacteria</taxon>
        <taxon>Pseudomonadati</taxon>
        <taxon>Planctomycetota</taxon>
        <taxon>Planctomycetia</taxon>
        <taxon>Planctomycetales</taxon>
        <taxon>Planctomycetaceae</taxon>
        <taxon>Maioricimonas</taxon>
    </lineage>
</organism>
<keyword evidence="3" id="KW-0819">tRNA processing</keyword>
<dbReference type="Proteomes" id="UP000320496">
    <property type="component" value="Chromosome"/>
</dbReference>
<dbReference type="AlphaFoldDB" id="A0A517Z2F0"/>
<dbReference type="KEGG" id="mri:Mal4_09410"/>
<dbReference type="Pfam" id="PF12627">
    <property type="entry name" value="PolyA_pol_RNAbd"/>
    <property type="match status" value="1"/>
</dbReference>
<dbReference type="Gene3D" id="1.10.3090.10">
    <property type="entry name" value="cca-adding enzyme, domain 2"/>
    <property type="match status" value="1"/>
</dbReference>
<evidence type="ECO:0000256" key="2">
    <source>
        <dbReference type="ARBA" id="ARBA00022679"/>
    </source>
</evidence>
<dbReference type="InterPro" id="IPR050264">
    <property type="entry name" value="Bact_CCA-adding_enz_type3_sf"/>
</dbReference>
<dbReference type="Gene3D" id="3.30.460.10">
    <property type="entry name" value="Beta Polymerase, domain 2"/>
    <property type="match status" value="1"/>
</dbReference>
<sequence length="430" mass="48572">MSENDPRREFATEVVRRLQDAGYVSFWAGGCVRDLLMGRRPGDYDVATSAHPSEVRRVFGHRRTLSVGESFGVIIVLGPTREDQIEVATFRTEGPYLDGRRPEHVSFCSPDEDAHRRDFTINGMFFDPLSEQVFDYVDGQEDLTRGIVRAIGRPQDRMAEDKLRMLRAVRFAATLDFELDETTAHAIEEMADQIAVVSPERIAQELKKMLVNRHRRRAVRMLQQHGLLQVVFPELETEIDSEHVTSWSHTLDVLDQLPDPGFELAAAALLHTVPSPDGEIRRKLGEGGTVRSICRRLRLSNKELEHIAWLVANQDRFDGIREASPAELKTLLAHPLSADLLKFAEADARAGLRTSDDLEFVRDYLARTSHEEIDPPRLVGGADLREMGLRPGPEFKHLLDAVRIAQLNGEISSRDEALQHVRLLREGNDG</sequence>
<keyword evidence="2 8" id="KW-0808">Transferase</keyword>
<evidence type="ECO:0000256" key="3">
    <source>
        <dbReference type="ARBA" id="ARBA00022694"/>
    </source>
</evidence>
<dbReference type="InterPro" id="IPR032828">
    <property type="entry name" value="PolyA_RNA-bd"/>
</dbReference>
<protein>
    <submittedName>
        <fullName evidence="11">tRNA nucleotidyltransferase/poly(A) polymerase</fullName>
        <ecNumber evidence="11">2.7.7.19</ecNumber>
    </submittedName>
</protein>
<evidence type="ECO:0000256" key="5">
    <source>
        <dbReference type="ARBA" id="ARBA00022723"/>
    </source>
</evidence>
<evidence type="ECO:0000313" key="12">
    <source>
        <dbReference type="Proteomes" id="UP000320496"/>
    </source>
</evidence>
<dbReference type="InterPro" id="IPR002646">
    <property type="entry name" value="PolA_pol_head_dom"/>
</dbReference>
<name>A0A517Z2F0_9PLAN</name>
<gene>
    <name evidence="11" type="ORF">Mal4_09410</name>
</gene>
<dbReference type="SUPFAM" id="SSF81301">
    <property type="entry name" value="Nucleotidyltransferase"/>
    <property type="match status" value="1"/>
</dbReference>
<evidence type="ECO:0000256" key="4">
    <source>
        <dbReference type="ARBA" id="ARBA00022695"/>
    </source>
</evidence>
<keyword evidence="7" id="KW-0460">Magnesium</keyword>
<comment type="cofactor">
    <cofactor evidence="1">
        <name>Mg(2+)</name>
        <dbReference type="ChEBI" id="CHEBI:18420"/>
    </cofactor>
</comment>
<evidence type="ECO:0000256" key="7">
    <source>
        <dbReference type="ARBA" id="ARBA00022842"/>
    </source>
</evidence>
<dbReference type="GO" id="GO:0008033">
    <property type="term" value="P:tRNA processing"/>
    <property type="evidence" value="ECO:0007669"/>
    <property type="project" value="UniProtKB-KW"/>
</dbReference>
<evidence type="ECO:0000256" key="6">
    <source>
        <dbReference type="ARBA" id="ARBA00022741"/>
    </source>
</evidence>
<keyword evidence="8" id="KW-0694">RNA-binding</keyword>
<keyword evidence="5" id="KW-0479">Metal-binding</keyword>
<keyword evidence="12" id="KW-1185">Reference proteome</keyword>
<evidence type="ECO:0000256" key="8">
    <source>
        <dbReference type="RuleBase" id="RU003953"/>
    </source>
</evidence>
<evidence type="ECO:0000313" key="11">
    <source>
        <dbReference type="EMBL" id="QDU36653.1"/>
    </source>
</evidence>
<dbReference type="SUPFAM" id="SSF81891">
    <property type="entry name" value="Poly A polymerase C-terminal region-like"/>
    <property type="match status" value="1"/>
</dbReference>
<dbReference type="InterPro" id="IPR043519">
    <property type="entry name" value="NT_sf"/>
</dbReference>